<proteinExistence type="predicted"/>
<evidence type="ECO:0000313" key="1">
    <source>
        <dbReference type="EMBL" id="OPJ81321.1"/>
    </source>
</evidence>
<keyword evidence="2" id="KW-1185">Reference proteome</keyword>
<sequence>MTRYPAAADLAAWTPAVSVLRVGTEALQHPLKTTPARRVPPPGWDTQRVRLCVSQPRQAADFKEPVKLMQDCISFHDTHLLQTRDLPSVDPFSLHIQLFLSD</sequence>
<accession>A0A1V4KAD9</accession>
<organism evidence="1 2">
    <name type="scientific">Patagioenas fasciata monilis</name>
    <dbReference type="NCBI Taxonomy" id="372326"/>
    <lineage>
        <taxon>Eukaryota</taxon>
        <taxon>Metazoa</taxon>
        <taxon>Chordata</taxon>
        <taxon>Craniata</taxon>
        <taxon>Vertebrata</taxon>
        <taxon>Euteleostomi</taxon>
        <taxon>Archelosauria</taxon>
        <taxon>Archosauria</taxon>
        <taxon>Dinosauria</taxon>
        <taxon>Saurischia</taxon>
        <taxon>Theropoda</taxon>
        <taxon>Coelurosauria</taxon>
        <taxon>Aves</taxon>
        <taxon>Neognathae</taxon>
        <taxon>Neoaves</taxon>
        <taxon>Columbimorphae</taxon>
        <taxon>Columbiformes</taxon>
        <taxon>Columbidae</taxon>
        <taxon>Patagioenas</taxon>
    </lineage>
</organism>
<comment type="caution">
    <text evidence="1">The sequence shown here is derived from an EMBL/GenBank/DDBJ whole genome shotgun (WGS) entry which is preliminary data.</text>
</comment>
<protein>
    <submittedName>
        <fullName evidence="1">Uncharacterized protein</fullName>
    </submittedName>
</protein>
<name>A0A1V4KAD9_PATFA</name>
<dbReference type="Proteomes" id="UP000190648">
    <property type="component" value="Unassembled WGS sequence"/>
</dbReference>
<dbReference type="AlphaFoldDB" id="A0A1V4KAD9"/>
<dbReference type="EMBL" id="LSYS01003973">
    <property type="protein sequence ID" value="OPJ81321.1"/>
    <property type="molecule type" value="Genomic_DNA"/>
</dbReference>
<gene>
    <name evidence="1" type="ORF">AV530_009793</name>
</gene>
<reference evidence="1 2" key="1">
    <citation type="submission" date="2016-02" db="EMBL/GenBank/DDBJ databases">
        <title>Band-tailed pigeon sequencing and assembly.</title>
        <authorList>
            <person name="Soares A.E."/>
            <person name="Novak B.J."/>
            <person name="Rice E.S."/>
            <person name="O'Connell B."/>
            <person name="Chang D."/>
            <person name="Weber S."/>
            <person name="Shapiro B."/>
        </authorList>
    </citation>
    <scope>NUCLEOTIDE SEQUENCE [LARGE SCALE GENOMIC DNA]</scope>
    <source>
        <strain evidence="1">BTP2013</strain>
        <tissue evidence="1">Blood</tissue>
    </source>
</reference>
<evidence type="ECO:0000313" key="2">
    <source>
        <dbReference type="Proteomes" id="UP000190648"/>
    </source>
</evidence>